<protein>
    <submittedName>
        <fullName evidence="2">Uncharacterized protein</fullName>
    </submittedName>
</protein>
<evidence type="ECO:0000256" key="1">
    <source>
        <dbReference type="SAM" id="MobiDB-lite"/>
    </source>
</evidence>
<feature type="region of interest" description="Disordered" evidence="1">
    <location>
        <begin position="39"/>
        <end position="109"/>
    </location>
</feature>
<dbReference type="Proteomes" id="UP000027265">
    <property type="component" value="Unassembled WGS sequence"/>
</dbReference>
<gene>
    <name evidence="2" type="ORF">JAAARDRAFT_198406</name>
</gene>
<dbReference type="HOGENOM" id="CLU_2184356_0_0_1"/>
<evidence type="ECO:0000313" key="2">
    <source>
        <dbReference type="EMBL" id="KDQ52228.1"/>
    </source>
</evidence>
<organism evidence="2 3">
    <name type="scientific">Jaapia argillacea MUCL 33604</name>
    <dbReference type="NCBI Taxonomy" id="933084"/>
    <lineage>
        <taxon>Eukaryota</taxon>
        <taxon>Fungi</taxon>
        <taxon>Dikarya</taxon>
        <taxon>Basidiomycota</taxon>
        <taxon>Agaricomycotina</taxon>
        <taxon>Agaricomycetes</taxon>
        <taxon>Agaricomycetidae</taxon>
        <taxon>Jaapiales</taxon>
        <taxon>Jaapiaceae</taxon>
        <taxon>Jaapia</taxon>
    </lineage>
</organism>
<proteinExistence type="predicted"/>
<keyword evidence="3" id="KW-1185">Reference proteome</keyword>
<feature type="region of interest" description="Disordered" evidence="1">
    <location>
        <begin position="1"/>
        <end position="25"/>
    </location>
</feature>
<evidence type="ECO:0000313" key="3">
    <source>
        <dbReference type="Proteomes" id="UP000027265"/>
    </source>
</evidence>
<dbReference type="InParanoid" id="A0A067PBC6"/>
<reference evidence="3" key="1">
    <citation type="journal article" date="2014" name="Proc. Natl. Acad. Sci. U.S.A.">
        <title>Extensive sampling of basidiomycete genomes demonstrates inadequacy of the white-rot/brown-rot paradigm for wood decay fungi.</title>
        <authorList>
            <person name="Riley R."/>
            <person name="Salamov A.A."/>
            <person name="Brown D.W."/>
            <person name="Nagy L.G."/>
            <person name="Floudas D."/>
            <person name="Held B.W."/>
            <person name="Levasseur A."/>
            <person name="Lombard V."/>
            <person name="Morin E."/>
            <person name="Otillar R."/>
            <person name="Lindquist E.A."/>
            <person name="Sun H."/>
            <person name="LaButti K.M."/>
            <person name="Schmutz J."/>
            <person name="Jabbour D."/>
            <person name="Luo H."/>
            <person name="Baker S.E."/>
            <person name="Pisabarro A.G."/>
            <person name="Walton J.D."/>
            <person name="Blanchette R.A."/>
            <person name="Henrissat B."/>
            <person name="Martin F."/>
            <person name="Cullen D."/>
            <person name="Hibbett D.S."/>
            <person name="Grigoriev I.V."/>
        </authorList>
    </citation>
    <scope>NUCLEOTIDE SEQUENCE [LARGE SCALE GENOMIC DNA]</scope>
    <source>
        <strain evidence="3">MUCL 33604</strain>
    </source>
</reference>
<dbReference type="AlphaFoldDB" id="A0A067PBC6"/>
<sequence length="109" mass="11866">MLIHECSGSHPVAEQPQDPPATNTYKPCLQVPLCLTPDRQAPSRRRAKEMAAKSCPKSASLRTCQAKEEAAGFGDVSDSLSPESEDESDQPLMKETQRFSIRTVPAKPA</sequence>
<name>A0A067PBC6_9AGAM</name>
<accession>A0A067PBC6</accession>
<dbReference type="EMBL" id="KL197741">
    <property type="protein sequence ID" value="KDQ52228.1"/>
    <property type="molecule type" value="Genomic_DNA"/>
</dbReference>